<evidence type="ECO:0000256" key="9">
    <source>
        <dbReference type="SAM" id="Coils"/>
    </source>
</evidence>
<comment type="subcellular location">
    <subcellularLocation>
        <location evidence="1">Membrane</location>
        <topology evidence="1">Single-pass membrane protein</topology>
    </subcellularLocation>
</comment>
<keyword evidence="2" id="KW-0433">Leucine-rich repeat</keyword>
<feature type="coiled-coil region" evidence="9">
    <location>
        <begin position="251"/>
        <end position="313"/>
    </location>
</feature>
<dbReference type="Pfam" id="PF00560">
    <property type="entry name" value="LRR_1"/>
    <property type="match status" value="4"/>
</dbReference>
<evidence type="ECO:0000256" key="1">
    <source>
        <dbReference type="ARBA" id="ARBA00004167"/>
    </source>
</evidence>
<dbReference type="FunFam" id="3.80.10.10:FF:000041">
    <property type="entry name" value="LRR receptor-like serine/threonine-protein kinase ERECTA"/>
    <property type="match status" value="1"/>
</dbReference>
<dbReference type="EMBL" id="JADGJH010000199">
    <property type="protein sequence ID" value="KAJ3134095.1"/>
    <property type="molecule type" value="Genomic_DNA"/>
</dbReference>
<reference evidence="10" key="1">
    <citation type="submission" date="2020-05" db="EMBL/GenBank/DDBJ databases">
        <title>Phylogenomic resolution of chytrid fungi.</title>
        <authorList>
            <person name="Stajich J.E."/>
            <person name="Amses K."/>
            <person name="Simmons R."/>
            <person name="Seto K."/>
            <person name="Myers J."/>
            <person name="Bonds A."/>
            <person name="Quandt C.A."/>
            <person name="Barry K."/>
            <person name="Liu P."/>
            <person name="Grigoriev I."/>
            <person name="Longcore J.E."/>
            <person name="James T.Y."/>
        </authorList>
    </citation>
    <scope>NUCLEOTIDE SEQUENCE</scope>
    <source>
        <strain evidence="10">JEL0513</strain>
    </source>
</reference>
<evidence type="ECO:0000256" key="8">
    <source>
        <dbReference type="ARBA" id="ARBA00023180"/>
    </source>
</evidence>
<evidence type="ECO:0000256" key="3">
    <source>
        <dbReference type="ARBA" id="ARBA00022692"/>
    </source>
</evidence>
<gene>
    <name evidence="10" type="primary">LRRC45</name>
    <name evidence="10" type="ORF">HK100_003836</name>
</gene>
<keyword evidence="8" id="KW-0325">Glycoprotein</keyword>
<evidence type="ECO:0000256" key="6">
    <source>
        <dbReference type="ARBA" id="ARBA00022989"/>
    </source>
</evidence>
<evidence type="ECO:0000313" key="11">
    <source>
        <dbReference type="Proteomes" id="UP001211907"/>
    </source>
</evidence>
<dbReference type="InterPro" id="IPR046956">
    <property type="entry name" value="RLP23-like"/>
</dbReference>
<dbReference type="PANTHER" id="PTHR48063:SF112">
    <property type="entry name" value="RECEPTOR LIKE PROTEIN 30-LIKE"/>
    <property type="match status" value="1"/>
</dbReference>
<protein>
    <submittedName>
        <fullName evidence="10">Leucine-rich repeat-containing protein 45</fullName>
    </submittedName>
</protein>
<dbReference type="Pfam" id="PF13516">
    <property type="entry name" value="LRR_6"/>
    <property type="match status" value="2"/>
</dbReference>
<keyword evidence="9" id="KW-0175">Coiled coil</keyword>
<dbReference type="GO" id="GO:0006952">
    <property type="term" value="P:defense response"/>
    <property type="evidence" value="ECO:0007669"/>
    <property type="project" value="UniProtKB-ARBA"/>
</dbReference>
<dbReference type="AlphaFoldDB" id="A0AAD5T7A9"/>
<dbReference type="GO" id="GO:0051707">
    <property type="term" value="P:response to other organism"/>
    <property type="evidence" value="ECO:0007669"/>
    <property type="project" value="UniProtKB-ARBA"/>
</dbReference>
<evidence type="ECO:0000256" key="5">
    <source>
        <dbReference type="ARBA" id="ARBA00022737"/>
    </source>
</evidence>
<keyword evidence="6" id="KW-1133">Transmembrane helix</keyword>
<dbReference type="InterPro" id="IPR032675">
    <property type="entry name" value="LRR_dom_sf"/>
</dbReference>
<feature type="coiled-coil region" evidence="9">
    <location>
        <begin position="465"/>
        <end position="598"/>
    </location>
</feature>
<comment type="caution">
    <text evidence="10">The sequence shown here is derived from an EMBL/GenBank/DDBJ whole genome shotgun (WGS) entry which is preliminary data.</text>
</comment>
<dbReference type="SUPFAM" id="SSF52047">
    <property type="entry name" value="RNI-like"/>
    <property type="match status" value="1"/>
</dbReference>
<keyword evidence="11" id="KW-1185">Reference proteome</keyword>
<accession>A0AAD5T7A9</accession>
<dbReference type="FunFam" id="3.80.10.10:FF:000453">
    <property type="entry name" value="Leucine-rich receptor-like protein kinase family protein"/>
    <property type="match status" value="1"/>
</dbReference>
<evidence type="ECO:0000256" key="2">
    <source>
        <dbReference type="ARBA" id="ARBA00022614"/>
    </source>
</evidence>
<keyword evidence="5" id="KW-0677">Repeat</keyword>
<name>A0AAD5T7A9_9FUNG</name>
<dbReference type="GO" id="GO:0009791">
    <property type="term" value="P:post-embryonic development"/>
    <property type="evidence" value="ECO:0007669"/>
    <property type="project" value="UniProtKB-ARBA"/>
</dbReference>
<evidence type="ECO:0000256" key="7">
    <source>
        <dbReference type="ARBA" id="ARBA00023136"/>
    </source>
</evidence>
<organism evidence="10 11">
    <name type="scientific">Physocladia obscura</name>
    <dbReference type="NCBI Taxonomy" id="109957"/>
    <lineage>
        <taxon>Eukaryota</taxon>
        <taxon>Fungi</taxon>
        <taxon>Fungi incertae sedis</taxon>
        <taxon>Chytridiomycota</taxon>
        <taxon>Chytridiomycota incertae sedis</taxon>
        <taxon>Chytridiomycetes</taxon>
        <taxon>Chytridiales</taxon>
        <taxon>Chytriomycetaceae</taxon>
        <taxon>Physocladia</taxon>
    </lineage>
</organism>
<dbReference type="PANTHER" id="PTHR48063">
    <property type="entry name" value="LRR RECEPTOR-LIKE KINASE"/>
    <property type="match status" value="1"/>
</dbReference>
<feature type="coiled-coil region" evidence="9">
    <location>
        <begin position="353"/>
        <end position="405"/>
    </location>
</feature>
<evidence type="ECO:0000256" key="4">
    <source>
        <dbReference type="ARBA" id="ARBA00022729"/>
    </source>
</evidence>
<proteinExistence type="predicted"/>
<sequence>MFCEQVAAECAHLGACETATASVVQALKNAAKEENKVALTALCTVLSKDVIIASLCLSDVFLGDDGAILISGCLKKNTTIVHLDLRGNNIRSDGAIALAQMLKINSTLKSLFLEWNCIGIWETGIKAIADAISVNGALEILDLRNCKLSPQGVNMLSLGVKNNKALRSLDLRWNSAGLVGGRGFLQAFKLNNTLTRLDLVGNEIPEDLLRAIESCIERNATHMKELETSKINANFLASTFQQLSANHQNTIDSLSMKLELTNETKNDATEKLAGVSKDLLQSLESKRVLEENLKILESKNKELGSTIANLQKEILSGKEKTASVEYESSKSMGQIQTKFKDLEVVSKELDLHVSILKKDKAFLVDELEKVKRREKDRMDFTEEKLQRLEQSHRRNLEEIEVEKEREYLEKVRIYEDRLHYIDSQKQKILEDFDRAKADFMAEKHKLLDLMSEAEVKIRSDEAKKRQTLESEISSLRALKDKIQEDLSIQISIHTAHIRDHQSEIQTLTNAKKALTDELSRLESKHAKALNEHSTLIADHESLRKVVRNQEEKIKNLDSKIDNYVTDIEHLRKKLTREHENHEKITSEKEKAIESLREDLKSWIRPIDVLQLRRISKYFDYCISTRHFALLNLKRFTKPQFDRTGSRIVNKTPSEYDGLFFLLPATYRAVYAEVFLKPLTELEWGEDDIYLQSPIPQDIGRLTNLVRLNLNDCGLTGSIPSEISQLVLLQTLSLYENELEGIIPSDIGALRNLTELYLGRNKLSGEIPEAVGSLTSLTILNLGPNNLCGSIPPQLGQLKYLTELYLANNYLSGSIPLEIWYLPNAKDMFLHGNQLTGTIPKDIKNLVNARCLYFEDNMLSGEVPVEIMSLTRLEDLDMRNNSGLTASFEFDLLRI</sequence>
<dbReference type="Proteomes" id="UP001211907">
    <property type="component" value="Unassembled WGS sequence"/>
</dbReference>
<dbReference type="Gene3D" id="3.80.10.10">
    <property type="entry name" value="Ribonuclease Inhibitor"/>
    <property type="match status" value="4"/>
</dbReference>
<keyword evidence="7" id="KW-0472">Membrane</keyword>
<dbReference type="SMART" id="SM00368">
    <property type="entry name" value="LRR_RI"/>
    <property type="match status" value="5"/>
</dbReference>
<evidence type="ECO:0000313" key="10">
    <source>
        <dbReference type="EMBL" id="KAJ3134095.1"/>
    </source>
</evidence>
<dbReference type="GO" id="GO:0016020">
    <property type="term" value="C:membrane"/>
    <property type="evidence" value="ECO:0007669"/>
    <property type="project" value="UniProtKB-SubCell"/>
</dbReference>
<keyword evidence="3" id="KW-0812">Transmembrane</keyword>
<dbReference type="InterPro" id="IPR001611">
    <property type="entry name" value="Leu-rich_rpt"/>
</dbReference>
<dbReference type="SUPFAM" id="SSF52058">
    <property type="entry name" value="L domain-like"/>
    <property type="match status" value="1"/>
</dbReference>
<keyword evidence="4" id="KW-0732">Signal</keyword>